<evidence type="ECO:0000259" key="2">
    <source>
        <dbReference type="Pfam" id="PF16711"/>
    </source>
</evidence>
<protein>
    <submittedName>
        <fullName evidence="4">Uncharacterized protein</fullName>
    </submittedName>
</protein>
<keyword evidence="5" id="KW-1185">Reference proteome</keyword>
<dbReference type="Pfam" id="PF16711">
    <property type="entry name" value="SCAB-ABD"/>
    <property type="match status" value="1"/>
</dbReference>
<dbReference type="AlphaFoldDB" id="A0ABC8V5C8"/>
<dbReference type="Pfam" id="PF16709">
    <property type="entry name" value="SCAB-Ig"/>
    <property type="match status" value="1"/>
</dbReference>
<dbReference type="InterPro" id="IPR039640">
    <property type="entry name" value="SCAB"/>
</dbReference>
<comment type="caution">
    <text evidence="4">The sequence shown here is derived from an EMBL/GenBank/DDBJ whole genome shotgun (WGS) entry which is preliminary data.</text>
</comment>
<evidence type="ECO:0000259" key="1">
    <source>
        <dbReference type="Pfam" id="PF16709"/>
    </source>
</evidence>
<evidence type="ECO:0000259" key="3">
    <source>
        <dbReference type="Pfam" id="PF16712"/>
    </source>
</evidence>
<dbReference type="InterPro" id="IPR032015">
    <property type="entry name" value="SCAB-Ig"/>
</dbReference>
<dbReference type="Gene3D" id="1.20.5.440">
    <property type="entry name" value="ATP synthase delta/epsilon subunit, C-terminal domain"/>
    <property type="match status" value="1"/>
</dbReference>
<dbReference type="InterPro" id="IPR032012">
    <property type="entry name" value="SCAB-ABD"/>
</dbReference>
<evidence type="ECO:0000313" key="5">
    <source>
        <dbReference type="Proteomes" id="UP001642360"/>
    </source>
</evidence>
<dbReference type="EMBL" id="CAUOFW020010501">
    <property type="protein sequence ID" value="CAK9188541.1"/>
    <property type="molecule type" value="Genomic_DNA"/>
</dbReference>
<feature type="domain" description="Stomatal closure-related actin-binding protein Ig" evidence="1">
    <location>
        <begin position="282"/>
        <end position="331"/>
    </location>
</feature>
<evidence type="ECO:0000313" key="4">
    <source>
        <dbReference type="EMBL" id="CAK9188541.1"/>
    </source>
</evidence>
<dbReference type="Pfam" id="PF16712">
    <property type="entry name" value="SCAB_CC"/>
    <property type="match status" value="1"/>
</dbReference>
<organism evidence="4 5">
    <name type="scientific">Ilex paraguariensis</name>
    <name type="common">yerba mate</name>
    <dbReference type="NCBI Taxonomy" id="185542"/>
    <lineage>
        <taxon>Eukaryota</taxon>
        <taxon>Viridiplantae</taxon>
        <taxon>Streptophyta</taxon>
        <taxon>Embryophyta</taxon>
        <taxon>Tracheophyta</taxon>
        <taxon>Spermatophyta</taxon>
        <taxon>Magnoliopsida</taxon>
        <taxon>eudicotyledons</taxon>
        <taxon>Gunneridae</taxon>
        <taxon>Pentapetalae</taxon>
        <taxon>asterids</taxon>
        <taxon>campanulids</taxon>
        <taxon>Aquifoliales</taxon>
        <taxon>Aquifoliaceae</taxon>
        <taxon>Ilex</taxon>
    </lineage>
</organism>
<dbReference type="InterPro" id="IPR032009">
    <property type="entry name" value="SCAB_CC"/>
</dbReference>
<sequence length="357" mass="40252">MTKVSPELEDEIQMQAVLSVSADVSFASSRFPKYKIGADSQILDEAREDPKGPSLKDVVAEETLQLSEQHKRLSVRHLASKFDKNLAAAAKLSDEAKLREVASLEGHVLLKKLRDALESLRGRLAGLNKEDVEKAISMVEALAVKLTQKEGELIHEKFEVKKLVNFLKQASEDAKKLVNQEKSFACAEIESARAVVQRIGEALEEQERNSRSSGKQEMEGLMEEVQEARKIRLLHQPSKVMDMEHELRALKIQIREKSTISVKLQKELALSRRAEENRHQLYELSGSETLGSILRVHPCSDEAMELSRCSIQWYRLLCDSSRREPIADAENQGKDSKTLHPFLVLIFTSPTKPFLSS</sequence>
<dbReference type="PANTHER" id="PTHR31172">
    <property type="entry name" value="STOMATAL CLOSURE-RELATED ACTIN-BINDING PROTEIN 1"/>
    <property type="match status" value="1"/>
</dbReference>
<accession>A0ABC8V5C8</accession>
<dbReference type="Proteomes" id="UP001642360">
    <property type="component" value="Unassembled WGS sequence"/>
</dbReference>
<dbReference type="PANTHER" id="PTHR31172:SF7">
    <property type="entry name" value="STOMATAL CLOSURE-RELATED ACTIN-BINDING PROTEIN 3"/>
    <property type="match status" value="1"/>
</dbReference>
<reference evidence="4 5" key="1">
    <citation type="submission" date="2024-02" db="EMBL/GenBank/DDBJ databases">
        <authorList>
            <person name="Vignale AGUSTIN F."/>
            <person name="Sosa J E."/>
            <person name="Modenutti C."/>
        </authorList>
    </citation>
    <scope>NUCLEOTIDE SEQUENCE [LARGE SCALE GENOMIC DNA]</scope>
</reference>
<proteinExistence type="predicted"/>
<feature type="domain" description="Stomatal closure-related actin-binding protein actin-binding" evidence="2">
    <location>
        <begin position="55"/>
        <end position="97"/>
    </location>
</feature>
<dbReference type="Gene3D" id="2.60.40.2700">
    <property type="match status" value="1"/>
</dbReference>
<feature type="domain" description="Stomatal closure-related actin-binding protein coiled-coil" evidence="3">
    <location>
        <begin position="101"/>
        <end position="268"/>
    </location>
</feature>
<name>A0ABC8V5C8_9AQUA</name>
<gene>
    <name evidence="4" type="ORF">ILEXP_LOCUS59222</name>
</gene>